<dbReference type="EMBL" id="UGQT01000013">
    <property type="protein sequence ID" value="SUE94994.1"/>
    <property type="molecule type" value="Genomic_DNA"/>
</dbReference>
<proteinExistence type="predicted"/>
<dbReference type="AlphaFoldDB" id="A0A379PJT1"/>
<organism evidence="2 3">
    <name type="scientific">Mycolicibacterium tokaiense</name>
    <dbReference type="NCBI Taxonomy" id="39695"/>
    <lineage>
        <taxon>Bacteria</taxon>
        <taxon>Bacillati</taxon>
        <taxon>Actinomycetota</taxon>
        <taxon>Actinomycetes</taxon>
        <taxon>Mycobacteriales</taxon>
        <taxon>Mycobacteriaceae</taxon>
        <taxon>Mycolicibacterium</taxon>
    </lineage>
</organism>
<dbReference type="EC" id="2.3.1.57" evidence="2"/>
<dbReference type="SUPFAM" id="SSF55729">
    <property type="entry name" value="Acyl-CoA N-acyltransferases (Nat)"/>
    <property type="match status" value="1"/>
</dbReference>
<keyword evidence="2" id="KW-0808">Transferase</keyword>
<dbReference type="Proteomes" id="UP000254978">
    <property type="component" value="Unassembled WGS sequence"/>
</dbReference>
<keyword evidence="2" id="KW-0687">Ribonucleoprotein</keyword>
<dbReference type="PANTHER" id="PTHR43441:SF11">
    <property type="entry name" value="RIBOSOMAL-PROTEIN-SERINE ACETYLTRANSFERASE"/>
    <property type="match status" value="1"/>
</dbReference>
<dbReference type="RefSeq" id="WP_115282163.1">
    <property type="nucleotide sequence ID" value="NZ_UGQT01000013.1"/>
</dbReference>
<dbReference type="InterPro" id="IPR051908">
    <property type="entry name" value="Ribosomal_N-acetyltransferase"/>
</dbReference>
<evidence type="ECO:0000313" key="2">
    <source>
        <dbReference type="EMBL" id="SUE94994.1"/>
    </source>
</evidence>
<dbReference type="GO" id="GO:0005737">
    <property type="term" value="C:cytoplasm"/>
    <property type="evidence" value="ECO:0007669"/>
    <property type="project" value="TreeGrafter"/>
</dbReference>
<dbReference type="InterPro" id="IPR000182">
    <property type="entry name" value="GNAT_dom"/>
</dbReference>
<evidence type="ECO:0000259" key="1">
    <source>
        <dbReference type="PROSITE" id="PS51186"/>
    </source>
</evidence>
<dbReference type="GO" id="GO:0005840">
    <property type="term" value="C:ribosome"/>
    <property type="evidence" value="ECO:0007669"/>
    <property type="project" value="UniProtKB-KW"/>
</dbReference>
<sequence>MRDSGIRLVGHRLILREFVDTDENAVHAFASHPLATQFMTWGPNSVEDTRAFLREAAAQADTPTRTSFDLAVVDNESRALIGSAALSITSTEHRRGEIGYVLHPDVWSKGLATEAARTLLQFGFTTLGLRRIAATCHPDNRASSRVLEKAGLVLEGRMRSHLWVRGAWRDSLIYAAISDTAPAPGAEESPVGNRD</sequence>
<accession>A0A379PJT1</accession>
<keyword evidence="3" id="KW-1185">Reference proteome</keyword>
<protein>
    <submittedName>
        <fullName evidence="2">Acetyltransferase, ribosomal protein N-acetylase</fullName>
        <ecNumber evidence="2">2.3.1.57</ecNumber>
    </submittedName>
</protein>
<reference evidence="2 3" key="1">
    <citation type="submission" date="2018-06" db="EMBL/GenBank/DDBJ databases">
        <authorList>
            <consortium name="Pathogen Informatics"/>
            <person name="Doyle S."/>
        </authorList>
    </citation>
    <scope>NUCLEOTIDE SEQUENCE [LARGE SCALE GENOMIC DNA]</scope>
    <source>
        <strain evidence="2 3">NCTC10821</strain>
    </source>
</reference>
<keyword evidence="2" id="KW-0012">Acyltransferase</keyword>
<evidence type="ECO:0000313" key="3">
    <source>
        <dbReference type="Proteomes" id="UP000254978"/>
    </source>
</evidence>
<dbReference type="GO" id="GO:0008999">
    <property type="term" value="F:protein-N-terminal-alanine acetyltransferase activity"/>
    <property type="evidence" value="ECO:0007669"/>
    <property type="project" value="TreeGrafter"/>
</dbReference>
<dbReference type="OrthoDB" id="9132139at2"/>
<dbReference type="Gene3D" id="3.40.630.30">
    <property type="match status" value="1"/>
</dbReference>
<dbReference type="GO" id="GO:0004145">
    <property type="term" value="F:diamine N-acetyltransferase activity"/>
    <property type="evidence" value="ECO:0007669"/>
    <property type="project" value="UniProtKB-EC"/>
</dbReference>
<name>A0A379PJT1_9MYCO</name>
<gene>
    <name evidence="2" type="primary">speG</name>
    <name evidence="2" type="ORF">NCTC10821_06293</name>
</gene>
<dbReference type="InterPro" id="IPR016181">
    <property type="entry name" value="Acyl_CoA_acyltransferase"/>
</dbReference>
<dbReference type="PANTHER" id="PTHR43441">
    <property type="entry name" value="RIBOSOMAL-PROTEIN-SERINE ACETYLTRANSFERASE"/>
    <property type="match status" value="1"/>
</dbReference>
<dbReference type="PROSITE" id="PS51186">
    <property type="entry name" value="GNAT"/>
    <property type="match status" value="1"/>
</dbReference>
<dbReference type="Pfam" id="PF13302">
    <property type="entry name" value="Acetyltransf_3"/>
    <property type="match status" value="1"/>
</dbReference>
<feature type="domain" description="N-acetyltransferase" evidence="1">
    <location>
        <begin position="13"/>
        <end position="175"/>
    </location>
</feature>
<dbReference type="GO" id="GO:1990189">
    <property type="term" value="F:protein N-terminal-serine acetyltransferase activity"/>
    <property type="evidence" value="ECO:0007669"/>
    <property type="project" value="TreeGrafter"/>
</dbReference>
<keyword evidence="2" id="KW-0689">Ribosomal protein</keyword>